<organism evidence="6 7">
    <name type="scientific">Pelobium manganitolerans</name>
    <dbReference type="NCBI Taxonomy" id="1842495"/>
    <lineage>
        <taxon>Bacteria</taxon>
        <taxon>Pseudomonadati</taxon>
        <taxon>Bacteroidota</taxon>
        <taxon>Sphingobacteriia</taxon>
        <taxon>Sphingobacteriales</taxon>
        <taxon>Sphingobacteriaceae</taxon>
        <taxon>Pelobium</taxon>
    </lineage>
</organism>
<evidence type="ECO:0000256" key="3">
    <source>
        <dbReference type="ARBA" id="ARBA00023204"/>
    </source>
</evidence>
<dbReference type="InterPro" id="IPR012340">
    <property type="entry name" value="NA-bd_OB-fold"/>
</dbReference>
<proteinExistence type="inferred from homology"/>
<dbReference type="RefSeq" id="WP_120180992.1">
    <property type="nucleotide sequence ID" value="NZ_MBTA01000005.1"/>
</dbReference>
<comment type="function">
    <text evidence="4">Involved in DNA repair and RecF pathway recombination.</text>
</comment>
<dbReference type="GO" id="GO:0006310">
    <property type="term" value="P:DNA recombination"/>
    <property type="evidence" value="ECO:0007669"/>
    <property type="project" value="UniProtKB-UniRule"/>
</dbReference>
<keyword evidence="3 4" id="KW-0234">DNA repair</keyword>
<feature type="domain" description="DNA replication/recombination mediator RecO N-terminal" evidence="5">
    <location>
        <begin position="1"/>
        <end position="76"/>
    </location>
</feature>
<dbReference type="Pfam" id="PF11967">
    <property type="entry name" value="RecO_N"/>
    <property type="match status" value="1"/>
</dbReference>
<dbReference type="EMBL" id="MBTA01000005">
    <property type="protein sequence ID" value="RKD18275.1"/>
    <property type="molecule type" value="Genomic_DNA"/>
</dbReference>
<reference evidence="6 7" key="1">
    <citation type="submission" date="2016-07" db="EMBL/GenBank/DDBJ databases">
        <title>Genome of Pelobium manganitolerans.</title>
        <authorList>
            <person name="Wu S."/>
            <person name="Wang G."/>
        </authorList>
    </citation>
    <scope>NUCLEOTIDE SEQUENCE [LARGE SCALE GENOMIC DNA]</scope>
    <source>
        <strain evidence="6 7">YS-25</strain>
    </source>
</reference>
<keyword evidence="7" id="KW-1185">Reference proteome</keyword>
<dbReference type="InterPro" id="IPR022572">
    <property type="entry name" value="DNA_rep/recomb_RecO_N"/>
</dbReference>
<dbReference type="Pfam" id="PF02565">
    <property type="entry name" value="RecO_C"/>
    <property type="match status" value="1"/>
</dbReference>
<dbReference type="SUPFAM" id="SSF57863">
    <property type="entry name" value="ArfGap/RecO-like zinc finger"/>
    <property type="match status" value="1"/>
</dbReference>
<name>A0A419S918_9SPHI</name>
<sequence>MLFKTRGIVLKVTDFAESSVVAKIYTEKFGLQTYLINGVKKPKAKIHLNMLQPLHLLELVVYHKPNGNMQRIKDARTFPLLLHIPYDIVKSSIAIFLNEMIYKSIKQQHEDEVMFEFIAKGVELLDQSAEGVSNFHLLFLARLTRFLGFYPDLSASDRGRFFDLKDGVFVQHQPPHVYFVETDFKEAWLQLFESRIDDFAVLKLNNHARKTLLAKLIDFYSFHIEDFGAVKSHEILEEVLS</sequence>
<evidence type="ECO:0000256" key="1">
    <source>
        <dbReference type="ARBA" id="ARBA00022763"/>
    </source>
</evidence>
<dbReference type="InterPro" id="IPR003717">
    <property type="entry name" value="RecO"/>
</dbReference>
<dbReference type="InterPro" id="IPR037278">
    <property type="entry name" value="ARFGAP/RecO"/>
</dbReference>
<gene>
    <name evidence="4" type="primary">recO</name>
    <name evidence="6" type="ORF">BCY91_15855</name>
</gene>
<dbReference type="GO" id="GO:0006302">
    <property type="term" value="P:double-strand break repair"/>
    <property type="evidence" value="ECO:0007669"/>
    <property type="project" value="TreeGrafter"/>
</dbReference>
<comment type="similarity">
    <text evidence="4">Belongs to the RecO family.</text>
</comment>
<protein>
    <recommendedName>
        <fullName evidence="4">DNA repair protein RecO</fullName>
    </recommendedName>
    <alternativeName>
        <fullName evidence="4">Recombination protein O</fullName>
    </alternativeName>
</protein>
<dbReference type="SUPFAM" id="SSF50249">
    <property type="entry name" value="Nucleic acid-binding proteins"/>
    <property type="match status" value="1"/>
</dbReference>
<evidence type="ECO:0000256" key="4">
    <source>
        <dbReference type="HAMAP-Rule" id="MF_00201"/>
    </source>
</evidence>
<dbReference type="Proteomes" id="UP000283433">
    <property type="component" value="Unassembled WGS sequence"/>
</dbReference>
<dbReference type="NCBIfam" id="TIGR00613">
    <property type="entry name" value="reco"/>
    <property type="match status" value="1"/>
</dbReference>
<accession>A0A419S918</accession>
<evidence type="ECO:0000256" key="2">
    <source>
        <dbReference type="ARBA" id="ARBA00023172"/>
    </source>
</evidence>
<evidence type="ECO:0000313" key="7">
    <source>
        <dbReference type="Proteomes" id="UP000283433"/>
    </source>
</evidence>
<keyword evidence="2 4" id="KW-0233">DNA recombination</keyword>
<dbReference type="Gene3D" id="2.40.50.140">
    <property type="entry name" value="Nucleic acid-binding proteins"/>
    <property type="match status" value="1"/>
</dbReference>
<dbReference type="OrthoDB" id="9789152at2"/>
<dbReference type="HAMAP" id="MF_00201">
    <property type="entry name" value="RecO"/>
    <property type="match status" value="1"/>
</dbReference>
<comment type="caution">
    <text evidence="6">The sequence shown here is derived from an EMBL/GenBank/DDBJ whole genome shotgun (WGS) entry which is preliminary data.</text>
</comment>
<dbReference type="AlphaFoldDB" id="A0A419S918"/>
<keyword evidence="1 4" id="KW-0227">DNA damage</keyword>
<dbReference type="PANTHER" id="PTHR33991">
    <property type="entry name" value="DNA REPAIR PROTEIN RECO"/>
    <property type="match status" value="1"/>
</dbReference>
<evidence type="ECO:0000313" key="6">
    <source>
        <dbReference type="EMBL" id="RKD18275.1"/>
    </source>
</evidence>
<dbReference type="PANTHER" id="PTHR33991:SF1">
    <property type="entry name" value="DNA REPAIR PROTEIN RECO"/>
    <property type="match status" value="1"/>
</dbReference>
<evidence type="ECO:0000259" key="5">
    <source>
        <dbReference type="Pfam" id="PF11967"/>
    </source>
</evidence>
<dbReference type="GO" id="GO:0043590">
    <property type="term" value="C:bacterial nucleoid"/>
    <property type="evidence" value="ECO:0007669"/>
    <property type="project" value="TreeGrafter"/>
</dbReference>